<name>A0A5B8HWH5_9VIRU</name>
<gene>
    <name evidence="3" type="ORF">3_82</name>
</gene>
<dbReference type="EMBL" id="MK250087">
    <property type="protein sequence ID" value="QDY52103.1"/>
    <property type="molecule type" value="Genomic_DNA"/>
</dbReference>
<evidence type="ECO:0000256" key="1">
    <source>
        <dbReference type="SAM" id="MobiDB-lite"/>
    </source>
</evidence>
<feature type="domain" description="C2H2-type" evidence="2">
    <location>
        <begin position="4"/>
        <end position="28"/>
    </location>
</feature>
<proteinExistence type="predicted"/>
<reference evidence="3" key="1">
    <citation type="submission" date="2018-11" db="EMBL/GenBank/DDBJ databases">
        <title>A distinct lineage of giant viruses engineers rhodopsin photosystems in predatory marine eukaryotes.</title>
        <authorList>
            <person name="Needham D.M."/>
            <person name="Yoshizawa S."/>
            <person name="Hosaka T."/>
            <person name="Poirier C."/>
            <person name="Choi C.-J."/>
            <person name="Hehenberger E."/>
            <person name="Irwin N.A.T."/>
            <person name="Wilken S."/>
            <person name="Yung C.-M."/>
            <person name="Bachy C."/>
            <person name="Kurihara R."/>
            <person name="Nakajima Y."/>
            <person name="Kojima K."/>
            <person name="Kimura-Someya T."/>
            <person name="Leonard G."/>
            <person name="Malmstrom R.R."/>
            <person name="Mende D."/>
            <person name="Olson D.K."/>
            <person name="Sudo Y."/>
            <person name="Sudek S."/>
            <person name="Richards T.A."/>
            <person name="DeLong E.F."/>
            <person name="Keeling P.J."/>
            <person name="Santoro A.E."/>
            <person name="Shirouzu M."/>
            <person name="Iwasaki W."/>
            <person name="Worden A.Z."/>
        </authorList>
    </citation>
    <scope>NUCLEOTIDE SEQUENCE</scope>
</reference>
<evidence type="ECO:0000259" key="2">
    <source>
        <dbReference type="SMART" id="SM00355"/>
    </source>
</evidence>
<protein>
    <recommendedName>
        <fullName evidence="2">C2H2-type domain-containing protein</fullName>
    </recommendedName>
</protein>
<organism evidence="3">
    <name type="scientific">Mimiviridae sp. ChoanoV1</name>
    <dbReference type="NCBI Taxonomy" id="2596887"/>
    <lineage>
        <taxon>Viruses</taxon>
        <taxon>Varidnaviria</taxon>
        <taxon>Bamfordvirae</taxon>
        <taxon>Nucleocytoviricota</taxon>
        <taxon>Megaviricetes</taxon>
        <taxon>Imitervirales</taxon>
        <taxon>Schizomimiviridae</taxon>
    </lineage>
</organism>
<accession>A0A5B8HWH5</accession>
<dbReference type="InterPro" id="IPR013087">
    <property type="entry name" value="Znf_C2H2_type"/>
</dbReference>
<sequence>MVFYECEFCNFSSIYKNDFNRHLNTKKHINNVKDYEDGKLKNLKKGLKKDSSVKKRTQKGLKKDSKRTQNPDFCEKKNFECEFCKIKLKNRPILLRHLRKYCKVKKEMEEEQKIKDNLIQEQKKQIDKLIDKIGTNTTITNIDSSSYNTTNIQLNNYNSVDLSMLTDNFKSKMINGPYTMIPRAMKAIYFNKKYPQNKVLKLVNRKDNIMQVHKKNGWEYVEKETVIDEIIDNTNYEIDIYYEKTPEKFNEFVNKTYKRFRDLYETQDKKLWNDIKKQVDLLLWNNM</sequence>
<feature type="region of interest" description="Disordered" evidence="1">
    <location>
        <begin position="46"/>
        <end position="69"/>
    </location>
</feature>
<evidence type="ECO:0000313" key="3">
    <source>
        <dbReference type="EMBL" id="QDY52103.1"/>
    </source>
</evidence>
<dbReference type="SMART" id="SM00355">
    <property type="entry name" value="ZnF_C2H2"/>
    <property type="match status" value="2"/>
</dbReference>
<feature type="domain" description="C2H2-type" evidence="2">
    <location>
        <begin position="79"/>
        <end position="99"/>
    </location>
</feature>